<evidence type="ECO:0000313" key="4">
    <source>
        <dbReference type="Proteomes" id="UP000469440"/>
    </source>
</evidence>
<evidence type="ECO:0000256" key="1">
    <source>
        <dbReference type="ARBA" id="ARBA00007689"/>
    </source>
</evidence>
<sequence length="98" mass="11163">MKYYVLEGTFSKNLPEKAELQKAIDAHLEYLKFGFDDGSILLSGPKTGTGGGIIVVKCDDIEKFCEDDPLVQAGIQEYQITEFDLYHCQSYLKIWFDE</sequence>
<proteinExistence type="inferred from homology"/>
<reference evidence="3 4" key="1">
    <citation type="submission" date="2019-09" db="EMBL/GenBank/DDBJ databases">
        <title>Genome sequence of Clostridium sp. EA1.</title>
        <authorList>
            <person name="Poehlein A."/>
            <person name="Bengelsdorf F.R."/>
            <person name="Daniel R."/>
        </authorList>
    </citation>
    <scope>NUCLEOTIDE SEQUENCE [LARGE SCALE GENOMIC DNA]</scope>
    <source>
        <strain evidence="3 4">EA1</strain>
    </source>
</reference>
<feature type="domain" description="YCII-related" evidence="2">
    <location>
        <begin position="10"/>
        <end position="83"/>
    </location>
</feature>
<evidence type="ECO:0000313" key="3">
    <source>
        <dbReference type="EMBL" id="MVB10505.1"/>
    </source>
</evidence>
<dbReference type="PANTHER" id="PTHR37828:SF1">
    <property type="entry name" value="YCII-RELATED DOMAIN-CONTAINING PROTEIN"/>
    <property type="match status" value="1"/>
</dbReference>
<comment type="caution">
    <text evidence="3">The sequence shown here is derived from an EMBL/GenBank/DDBJ whole genome shotgun (WGS) entry which is preliminary data.</text>
</comment>
<dbReference type="PANTHER" id="PTHR37828">
    <property type="entry name" value="GSR2449 PROTEIN"/>
    <property type="match status" value="1"/>
</dbReference>
<dbReference type="SUPFAM" id="SSF54909">
    <property type="entry name" value="Dimeric alpha+beta barrel"/>
    <property type="match status" value="1"/>
</dbReference>
<name>A0A6N8HY22_9FIRM</name>
<dbReference type="Proteomes" id="UP000469440">
    <property type="component" value="Unassembled WGS sequence"/>
</dbReference>
<dbReference type="OrthoDB" id="2058240at2"/>
<comment type="similarity">
    <text evidence="1">Belongs to the YciI family.</text>
</comment>
<protein>
    <recommendedName>
        <fullName evidence="2">YCII-related domain-containing protein</fullName>
    </recommendedName>
</protein>
<dbReference type="EMBL" id="VWXL01000036">
    <property type="protein sequence ID" value="MVB10505.1"/>
    <property type="molecule type" value="Genomic_DNA"/>
</dbReference>
<accession>A0A6N8HY22</accession>
<gene>
    <name evidence="3" type="ORF">CAFE_11950</name>
</gene>
<dbReference type="Pfam" id="PF03795">
    <property type="entry name" value="YCII"/>
    <property type="match status" value="1"/>
</dbReference>
<dbReference type="Gene3D" id="3.30.70.1060">
    <property type="entry name" value="Dimeric alpha+beta barrel"/>
    <property type="match status" value="1"/>
</dbReference>
<dbReference type="RefSeq" id="WP_156990104.1">
    <property type="nucleotide sequence ID" value="NZ_VWXL01000036.1"/>
</dbReference>
<organism evidence="3 4">
    <name type="scientific">Caproicibacter fermentans</name>
    <dbReference type="NCBI Taxonomy" id="2576756"/>
    <lineage>
        <taxon>Bacteria</taxon>
        <taxon>Bacillati</taxon>
        <taxon>Bacillota</taxon>
        <taxon>Clostridia</taxon>
        <taxon>Eubacteriales</taxon>
        <taxon>Acutalibacteraceae</taxon>
        <taxon>Caproicibacter</taxon>
    </lineage>
</organism>
<dbReference type="AlphaFoldDB" id="A0A6N8HY22"/>
<evidence type="ECO:0000259" key="2">
    <source>
        <dbReference type="Pfam" id="PF03795"/>
    </source>
</evidence>
<dbReference type="InterPro" id="IPR011008">
    <property type="entry name" value="Dimeric_a/b-barrel"/>
</dbReference>
<keyword evidence="4" id="KW-1185">Reference proteome</keyword>
<dbReference type="InterPro" id="IPR005545">
    <property type="entry name" value="YCII"/>
</dbReference>